<dbReference type="SUPFAM" id="SSF54980">
    <property type="entry name" value="EF-G C-terminal domain-like"/>
    <property type="match status" value="1"/>
</dbReference>
<dbReference type="InterPro" id="IPR036956">
    <property type="entry name" value="Impact_N_sf"/>
</dbReference>
<dbReference type="InterPro" id="IPR035647">
    <property type="entry name" value="EFG_III/V"/>
</dbReference>
<dbReference type="RefSeq" id="WP_007746008.1">
    <property type="nucleotide sequence ID" value="NZ_CM001398.1"/>
</dbReference>
<reference evidence="4 5" key="1">
    <citation type="journal article" date="2012" name="PLoS ONE">
        <title>Functional divergence in the genus oenococcus as predicted by genome sequencing of the newly-described species, Oenococcus kitaharae.</title>
        <authorList>
            <person name="Borneman A.R."/>
            <person name="McCarthy J.M."/>
            <person name="Chambers P.J."/>
            <person name="Bartowsky E.J."/>
        </authorList>
    </citation>
    <scope>NUCLEOTIDE SEQUENCE [LARGE SCALE GENOMIC DNA]</scope>
    <source>
        <strain evidence="5">DSM17330</strain>
    </source>
</reference>
<dbReference type="PATRIC" id="fig|1045004.4.peg.1116"/>
<dbReference type="InterPro" id="IPR001498">
    <property type="entry name" value="Impact_N"/>
</dbReference>
<dbReference type="OrthoDB" id="9813771at2"/>
<dbReference type="NCBIfam" id="TIGR00257">
    <property type="entry name" value="IMPACT_YIGZ"/>
    <property type="match status" value="1"/>
</dbReference>
<dbReference type="EMBL" id="AFVZ01000001">
    <property type="protein sequence ID" value="EHN59218.1"/>
    <property type="molecule type" value="Genomic_DNA"/>
</dbReference>
<proteinExistence type="inferred from homology"/>
<dbReference type="InterPro" id="IPR015269">
    <property type="entry name" value="UPF0029_Impact_C"/>
</dbReference>
<gene>
    <name evidence="4" type="ORF">OKIT_1119</name>
</gene>
<dbReference type="Proteomes" id="UP000004959">
    <property type="component" value="Chromosome"/>
</dbReference>
<name>G9WI96_9LACO</name>
<dbReference type="Pfam" id="PF09186">
    <property type="entry name" value="DUF1949"/>
    <property type="match status" value="1"/>
</dbReference>
<comment type="caution">
    <text evidence="4">The sequence shown here is derived from an EMBL/GenBank/DDBJ whole genome shotgun (WGS) entry which is preliminary data.</text>
</comment>
<sequence length="211" mass="23344">MTELLTVTSHNSFELIEKKSRFIAEIFPIESEETAKNAIANVQQNNREANHVVFAYTLGLKSETQRESDNGEPSGTAGKPVLDVIVKNNLVNVLITVTRYFGGIKLGAGGLIRAYSGTAAKVVEQTKIFQLVLQDKLAVTADYASLDRLQYFIQQHHAEITKSDYGQQVNVTLLIPTADSSRFQEELINLFSARIGIKKIAEILSPTPIKH</sequence>
<dbReference type="SUPFAM" id="SSF54211">
    <property type="entry name" value="Ribosomal protein S5 domain 2-like"/>
    <property type="match status" value="1"/>
</dbReference>
<dbReference type="InterPro" id="IPR020568">
    <property type="entry name" value="Ribosomal_Su5_D2-typ_SF"/>
</dbReference>
<protein>
    <recommendedName>
        <fullName evidence="6">YigZ family protein</fullName>
    </recommendedName>
</protein>
<accession>G9WI96</accession>
<evidence type="ECO:0008006" key="6">
    <source>
        <dbReference type="Google" id="ProtNLM"/>
    </source>
</evidence>
<dbReference type="Gene3D" id="3.30.70.240">
    <property type="match status" value="1"/>
</dbReference>
<dbReference type="InterPro" id="IPR015796">
    <property type="entry name" value="Impact_YigZ-like"/>
</dbReference>
<evidence type="ECO:0000259" key="3">
    <source>
        <dbReference type="Pfam" id="PF09186"/>
    </source>
</evidence>
<evidence type="ECO:0000256" key="1">
    <source>
        <dbReference type="ARBA" id="ARBA00007665"/>
    </source>
</evidence>
<dbReference type="eggNOG" id="COG1739">
    <property type="taxonomic scope" value="Bacteria"/>
</dbReference>
<comment type="similarity">
    <text evidence="1">Belongs to the IMPACT family.</text>
</comment>
<evidence type="ECO:0000313" key="4">
    <source>
        <dbReference type="EMBL" id="EHN59218.1"/>
    </source>
</evidence>
<dbReference type="PANTHER" id="PTHR16301">
    <property type="entry name" value="IMPACT-RELATED"/>
    <property type="match status" value="1"/>
</dbReference>
<feature type="domain" description="UPF0029" evidence="3">
    <location>
        <begin position="139"/>
        <end position="194"/>
    </location>
</feature>
<dbReference type="STRING" id="336988.NT96_07740"/>
<dbReference type="AlphaFoldDB" id="G9WI96"/>
<organism evidence="4 5">
    <name type="scientific">Oenococcus kitaharae DSM 17330</name>
    <dbReference type="NCBI Taxonomy" id="1045004"/>
    <lineage>
        <taxon>Bacteria</taxon>
        <taxon>Bacillati</taxon>
        <taxon>Bacillota</taxon>
        <taxon>Bacilli</taxon>
        <taxon>Lactobacillales</taxon>
        <taxon>Lactobacillaceae</taxon>
        <taxon>Oenococcus</taxon>
    </lineage>
</organism>
<dbReference type="Pfam" id="PF01205">
    <property type="entry name" value="Impact_N"/>
    <property type="match status" value="1"/>
</dbReference>
<dbReference type="InterPro" id="IPR023582">
    <property type="entry name" value="Impact"/>
</dbReference>
<keyword evidence="5" id="KW-1185">Reference proteome</keyword>
<evidence type="ECO:0000313" key="5">
    <source>
        <dbReference type="Proteomes" id="UP000004959"/>
    </source>
</evidence>
<dbReference type="HOGENOM" id="CLU_083552_2_1_9"/>
<dbReference type="GO" id="GO:0005737">
    <property type="term" value="C:cytoplasm"/>
    <property type="evidence" value="ECO:0007669"/>
    <property type="project" value="TreeGrafter"/>
</dbReference>
<feature type="domain" description="Impact N-terminal" evidence="2">
    <location>
        <begin position="18"/>
        <end position="122"/>
    </location>
</feature>
<evidence type="ECO:0000259" key="2">
    <source>
        <dbReference type="Pfam" id="PF01205"/>
    </source>
</evidence>
<dbReference type="GO" id="GO:0006446">
    <property type="term" value="P:regulation of translational initiation"/>
    <property type="evidence" value="ECO:0007669"/>
    <property type="project" value="TreeGrafter"/>
</dbReference>
<dbReference type="PANTHER" id="PTHR16301:SF20">
    <property type="entry name" value="IMPACT FAMILY MEMBER YIGZ"/>
    <property type="match status" value="1"/>
</dbReference>
<dbReference type="Gene3D" id="3.30.230.30">
    <property type="entry name" value="Impact, N-terminal domain"/>
    <property type="match status" value="1"/>
</dbReference>